<dbReference type="WBParaSite" id="SRAE_2000246200.1">
    <property type="protein sequence ID" value="SRAE_2000246200.1"/>
    <property type="gene ID" value="WBGene00262672"/>
</dbReference>
<dbReference type="CTD" id="36380165"/>
<accession>A0A090LJV0</accession>
<keyword evidence="2" id="KW-1185">Reference proteome</keyword>
<reference evidence="1 2" key="1">
    <citation type="submission" date="2014-09" db="EMBL/GenBank/DDBJ databases">
        <authorList>
            <person name="Martin A.A."/>
        </authorList>
    </citation>
    <scope>NUCLEOTIDE SEQUENCE</scope>
    <source>
        <strain evidence="2">ED321</strain>
        <strain evidence="1">ED321 Heterogonic</strain>
    </source>
</reference>
<evidence type="ECO:0000313" key="1">
    <source>
        <dbReference type="EMBL" id="CEF67800.1"/>
    </source>
</evidence>
<dbReference type="AlphaFoldDB" id="A0A090LJV0"/>
<dbReference type="OrthoDB" id="10663550at2759"/>
<dbReference type="WormBase" id="SRAE_2000246200">
    <property type="protein sequence ID" value="SRP09006"/>
    <property type="gene ID" value="WBGene00262672"/>
</dbReference>
<dbReference type="RefSeq" id="XP_024507000.1">
    <property type="nucleotide sequence ID" value="XM_024653533.1"/>
</dbReference>
<gene>
    <name evidence="1 3 4" type="ORF">SRAE_2000246200</name>
</gene>
<dbReference type="STRING" id="34506.A0A090LJV0"/>
<reference evidence="3" key="2">
    <citation type="submission" date="2020-12" db="UniProtKB">
        <authorList>
            <consortium name="WormBaseParasite"/>
        </authorList>
    </citation>
    <scope>IDENTIFICATION</scope>
</reference>
<protein>
    <submittedName>
        <fullName evidence="1 3">Uncharacterized protein</fullName>
    </submittedName>
</protein>
<organism evidence="1">
    <name type="scientific">Strongyloides ratti</name>
    <name type="common">Parasitic roundworm</name>
    <dbReference type="NCBI Taxonomy" id="34506"/>
    <lineage>
        <taxon>Eukaryota</taxon>
        <taxon>Metazoa</taxon>
        <taxon>Ecdysozoa</taxon>
        <taxon>Nematoda</taxon>
        <taxon>Chromadorea</taxon>
        <taxon>Rhabditida</taxon>
        <taxon>Tylenchina</taxon>
        <taxon>Panagrolaimomorpha</taxon>
        <taxon>Strongyloidoidea</taxon>
        <taxon>Strongyloididae</taxon>
        <taxon>Strongyloides</taxon>
    </lineage>
</organism>
<proteinExistence type="predicted"/>
<name>A0A090LJV0_STRRB</name>
<evidence type="ECO:0000313" key="2">
    <source>
        <dbReference type="Proteomes" id="UP000035682"/>
    </source>
</evidence>
<evidence type="ECO:0000313" key="3">
    <source>
        <dbReference type="WBParaSite" id="SRAE_2000246200.1"/>
    </source>
</evidence>
<dbReference type="Proteomes" id="UP000035682">
    <property type="component" value="Unplaced"/>
</dbReference>
<evidence type="ECO:0000313" key="4">
    <source>
        <dbReference type="WormBase" id="SRAE_2000246200"/>
    </source>
</evidence>
<dbReference type="GeneID" id="36380165"/>
<dbReference type="EMBL" id="LN609529">
    <property type="protein sequence ID" value="CEF67800.1"/>
    <property type="molecule type" value="Genomic_DNA"/>
</dbReference>
<sequence length="201" mass="23487">MLFTISPQLSLQQTLRPRSSCLEHYLAGEGGTYYDDEVTLPISTPHSDSDSTYFIKCRMPKSGEGYEKVETIIRNALEQWHPIGRSEKRTIGYQIKDKYLIDKILQDSSTCEQTITIDWTECLKNELVKVPIRNMNLKKEISQLNLWQDINNKLDGHDDEYFMGMVEDDDYYDENEILFELVSYSGQKIGFRRLDSERGMF</sequence>